<protein>
    <recommendedName>
        <fullName evidence="1">non-specific serine/threonine protein kinase</fullName>
        <ecNumber evidence="1">2.7.11.1</ecNumber>
    </recommendedName>
</protein>
<keyword evidence="5 11" id="KW-0418">Kinase</keyword>
<keyword evidence="3" id="KW-0808">Transferase</keyword>
<evidence type="ECO:0000256" key="3">
    <source>
        <dbReference type="ARBA" id="ARBA00022679"/>
    </source>
</evidence>
<evidence type="ECO:0000256" key="8">
    <source>
        <dbReference type="ARBA" id="ARBA00048679"/>
    </source>
</evidence>
<comment type="catalytic activity">
    <reaction evidence="8">
        <text>L-seryl-[protein] + ATP = O-phospho-L-seryl-[protein] + ADP + H(+)</text>
        <dbReference type="Rhea" id="RHEA:17989"/>
        <dbReference type="Rhea" id="RHEA-COMP:9863"/>
        <dbReference type="Rhea" id="RHEA-COMP:11604"/>
        <dbReference type="ChEBI" id="CHEBI:15378"/>
        <dbReference type="ChEBI" id="CHEBI:29999"/>
        <dbReference type="ChEBI" id="CHEBI:30616"/>
        <dbReference type="ChEBI" id="CHEBI:83421"/>
        <dbReference type="ChEBI" id="CHEBI:456216"/>
        <dbReference type="EC" id="2.7.11.1"/>
    </reaction>
</comment>
<reference evidence="11" key="1">
    <citation type="journal article" date="2020" name="Stud. Mycol.">
        <title>101 Dothideomycetes genomes: a test case for predicting lifestyles and emergence of pathogens.</title>
        <authorList>
            <person name="Haridas S."/>
            <person name="Albert R."/>
            <person name="Binder M."/>
            <person name="Bloem J."/>
            <person name="Labutti K."/>
            <person name="Salamov A."/>
            <person name="Andreopoulos B."/>
            <person name="Baker S."/>
            <person name="Barry K."/>
            <person name="Bills G."/>
            <person name="Bluhm B."/>
            <person name="Cannon C."/>
            <person name="Castanera R."/>
            <person name="Culley D."/>
            <person name="Daum C."/>
            <person name="Ezra D."/>
            <person name="Gonzalez J."/>
            <person name="Henrissat B."/>
            <person name="Kuo A."/>
            <person name="Liang C."/>
            <person name="Lipzen A."/>
            <person name="Lutzoni F."/>
            <person name="Magnuson J."/>
            <person name="Mondo S."/>
            <person name="Nolan M."/>
            <person name="Ohm R."/>
            <person name="Pangilinan J."/>
            <person name="Park H.-J."/>
            <person name="Ramirez L."/>
            <person name="Alfaro M."/>
            <person name="Sun H."/>
            <person name="Tritt A."/>
            <person name="Yoshinaga Y."/>
            <person name="Zwiers L.-H."/>
            <person name="Turgeon B."/>
            <person name="Goodwin S."/>
            <person name="Spatafora J."/>
            <person name="Crous P."/>
            <person name="Grigoriev I."/>
        </authorList>
    </citation>
    <scope>NUCLEOTIDE SEQUENCE</scope>
    <source>
        <strain evidence="11">CBS 109.77</strain>
    </source>
</reference>
<gene>
    <name evidence="11" type="ORF">K505DRAFT_335699</name>
</gene>
<dbReference type="InterPro" id="IPR050660">
    <property type="entry name" value="NEK_Ser/Thr_kinase"/>
</dbReference>
<evidence type="ECO:0000256" key="6">
    <source>
        <dbReference type="ARBA" id="ARBA00022840"/>
    </source>
</evidence>
<organism evidence="11 12">
    <name type="scientific">Melanomma pulvis-pyrius CBS 109.77</name>
    <dbReference type="NCBI Taxonomy" id="1314802"/>
    <lineage>
        <taxon>Eukaryota</taxon>
        <taxon>Fungi</taxon>
        <taxon>Dikarya</taxon>
        <taxon>Ascomycota</taxon>
        <taxon>Pezizomycotina</taxon>
        <taxon>Dothideomycetes</taxon>
        <taxon>Pleosporomycetidae</taxon>
        <taxon>Pleosporales</taxon>
        <taxon>Melanommataceae</taxon>
        <taxon>Melanomma</taxon>
    </lineage>
</organism>
<feature type="compositionally biased region" description="Basic and acidic residues" evidence="9">
    <location>
        <begin position="353"/>
        <end position="365"/>
    </location>
</feature>
<name>A0A6A6XHY4_9PLEO</name>
<proteinExistence type="predicted"/>
<dbReference type="GO" id="GO:0005634">
    <property type="term" value="C:nucleus"/>
    <property type="evidence" value="ECO:0007669"/>
    <property type="project" value="TreeGrafter"/>
</dbReference>
<dbReference type="PANTHER" id="PTHR43671">
    <property type="entry name" value="SERINE/THREONINE-PROTEIN KINASE NEK"/>
    <property type="match status" value="1"/>
</dbReference>
<dbReference type="InterPro" id="IPR000719">
    <property type="entry name" value="Prot_kinase_dom"/>
</dbReference>
<dbReference type="CDD" id="cd00180">
    <property type="entry name" value="PKc"/>
    <property type="match status" value="1"/>
</dbReference>
<dbReference type="AlphaFoldDB" id="A0A6A6XHY4"/>
<feature type="domain" description="Protein kinase" evidence="10">
    <location>
        <begin position="25"/>
        <end position="340"/>
    </location>
</feature>
<feature type="compositionally biased region" description="Low complexity" evidence="9">
    <location>
        <begin position="370"/>
        <end position="383"/>
    </location>
</feature>
<evidence type="ECO:0000313" key="11">
    <source>
        <dbReference type="EMBL" id="KAF2795868.1"/>
    </source>
</evidence>
<keyword evidence="2" id="KW-0723">Serine/threonine-protein kinase</keyword>
<keyword evidence="12" id="KW-1185">Reference proteome</keyword>
<dbReference type="PROSITE" id="PS00108">
    <property type="entry name" value="PROTEIN_KINASE_ST"/>
    <property type="match status" value="1"/>
</dbReference>
<dbReference type="Gene3D" id="1.10.510.10">
    <property type="entry name" value="Transferase(Phosphotransferase) domain 1"/>
    <property type="match status" value="1"/>
</dbReference>
<dbReference type="Proteomes" id="UP000799757">
    <property type="component" value="Unassembled WGS sequence"/>
</dbReference>
<dbReference type="GO" id="GO:0004674">
    <property type="term" value="F:protein serine/threonine kinase activity"/>
    <property type="evidence" value="ECO:0007669"/>
    <property type="project" value="UniProtKB-KW"/>
</dbReference>
<dbReference type="Pfam" id="PF00069">
    <property type="entry name" value="Pkinase"/>
    <property type="match status" value="1"/>
</dbReference>
<dbReference type="SUPFAM" id="SSF56112">
    <property type="entry name" value="Protein kinase-like (PK-like)"/>
    <property type="match status" value="1"/>
</dbReference>
<dbReference type="Gene3D" id="3.30.200.20">
    <property type="entry name" value="Phosphorylase Kinase, domain 1"/>
    <property type="match status" value="1"/>
</dbReference>
<dbReference type="EC" id="2.7.11.1" evidence="1"/>
<comment type="catalytic activity">
    <reaction evidence="7">
        <text>L-threonyl-[protein] + ATP = O-phospho-L-threonyl-[protein] + ADP + H(+)</text>
        <dbReference type="Rhea" id="RHEA:46608"/>
        <dbReference type="Rhea" id="RHEA-COMP:11060"/>
        <dbReference type="Rhea" id="RHEA-COMP:11605"/>
        <dbReference type="ChEBI" id="CHEBI:15378"/>
        <dbReference type="ChEBI" id="CHEBI:30013"/>
        <dbReference type="ChEBI" id="CHEBI:30616"/>
        <dbReference type="ChEBI" id="CHEBI:61977"/>
        <dbReference type="ChEBI" id="CHEBI:456216"/>
        <dbReference type="EC" id="2.7.11.1"/>
    </reaction>
</comment>
<dbReference type="EMBL" id="MU001846">
    <property type="protein sequence ID" value="KAF2795868.1"/>
    <property type="molecule type" value="Genomic_DNA"/>
</dbReference>
<keyword evidence="6" id="KW-0067">ATP-binding</keyword>
<dbReference type="GO" id="GO:0005524">
    <property type="term" value="F:ATP binding"/>
    <property type="evidence" value="ECO:0007669"/>
    <property type="project" value="UniProtKB-KW"/>
</dbReference>
<dbReference type="SMART" id="SM00220">
    <property type="entry name" value="S_TKc"/>
    <property type="match status" value="1"/>
</dbReference>
<dbReference type="InterPro" id="IPR008271">
    <property type="entry name" value="Ser/Thr_kinase_AS"/>
</dbReference>
<dbReference type="InterPro" id="IPR011009">
    <property type="entry name" value="Kinase-like_dom_sf"/>
</dbReference>
<accession>A0A6A6XHY4</accession>
<evidence type="ECO:0000256" key="5">
    <source>
        <dbReference type="ARBA" id="ARBA00022777"/>
    </source>
</evidence>
<evidence type="ECO:0000256" key="7">
    <source>
        <dbReference type="ARBA" id="ARBA00047899"/>
    </source>
</evidence>
<evidence type="ECO:0000313" key="12">
    <source>
        <dbReference type="Proteomes" id="UP000799757"/>
    </source>
</evidence>
<dbReference type="OrthoDB" id="310217at2759"/>
<evidence type="ECO:0000259" key="10">
    <source>
        <dbReference type="PROSITE" id="PS50011"/>
    </source>
</evidence>
<dbReference type="PANTHER" id="PTHR43671:SF98">
    <property type="entry name" value="SERINE_THREONINE-PROTEIN KINASE NEK11"/>
    <property type="match status" value="1"/>
</dbReference>
<evidence type="ECO:0000256" key="9">
    <source>
        <dbReference type="SAM" id="MobiDB-lite"/>
    </source>
</evidence>
<dbReference type="PROSITE" id="PS50011">
    <property type="entry name" value="PROTEIN_KINASE_DOM"/>
    <property type="match status" value="1"/>
</dbReference>
<evidence type="ECO:0000256" key="2">
    <source>
        <dbReference type="ARBA" id="ARBA00022527"/>
    </source>
</evidence>
<feature type="region of interest" description="Disordered" evidence="9">
    <location>
        <begin position="353"/>
        <end position="383"/>
    </location>
</feature>
<evidence type="ECO:0000256" key="4">
    <source>
        <dbReference type="ARBA" id="ARBA00022741"/>
    </source>
</evidence>
<evidence type="ECO:0000256" key="1">
    <source>
        <dbReference type="ARBA" id="ARBA00012513"/>
    </source>
</evidence>
<sequence length="416" mass="46799">MESSTTAPPGPYRGGDPWLNFPNEHERGQVLGKGSEGIVESWTHRPSNIVLAVKMIKARSGLPLEVQILKDLPLHPSIIRFDAFYREVLHPRTDCLLFEHCSLGDLFDFRTEILETSNATFSEAFMWSVYHQLSSALAFLHDGIGAPASIDLWKTIVHRDIKAENVLIKTFGAKKDKSSIIIKLADFGLSTFYDPKTSRMPEAWGTTMAWPPEQTWENREATPAGDIWAIGCIVHELAHGFLPLLNWRTFAKAWLTENTIPKDWSQGKKMSFYKAKTPRIVLPINVEPAKQSKDTRRTRPCPKYSDGLNECMMLALEMNMTERATAGSLNSQVEEAHASFLFEELRVQNEEIEKEMQDRSSEDQGFRGQQSQPRSISSNLSSPSALNLPRQLLLKKINIIVDCLGSTKKAPVAAMS</sequence>
<keyword evidence="4" id="KW-0547">Nucleotide-binding</keyword>